<dbReference type="PANTHER" id="PTHR12155">
    <property type="entry name" value="SCHLAFEN"/>
    <property type="match status" value="1"/>
</dbReference>
<feature type="compositionally biased region" description="Low complexity" evidence="2">
    <location>
        <begin position="175"/>
        <end position="191"/>
    </location>
</feature>
<dbReference type="PANTHER" id="PTHR12155:SF47">
    <property type="entry name" value="SCHLAFEN ALBA-2 DOMAIN-CONTAINING PROTEIN"/>
    <property type="match status" value="1"/>
</dbReference>
<dbReference type="SUPFAM" id="SSF48371">
    <property type="entry name" value="ARM repeat"/>
    <property type="match status" value="1"/>
</dbReference>
<comment type="caution">
    <text evidence="4">The sequence shown here is derived from an EMBL/GenBank/DDBJ whole genome shotgun (WGS) entry which is preliminary data.</text>
</comment>
<dbReference type="EMBL" id="BMAT01004629">
    <property type="protein sequence ID" value="GFR77208.1"/>
    <property type="molecule type" value="Genomic_DNA"/>
</dbReference>
<sequence>MEKLVAAINSVDQVEDALKGFLIALSAGNEKSTALKRMAVANGIVQCLTNLLKRSWGYLEAEKLTVNSVGDDLGKDSNGRQGKETVTTVLALSCIYHICDGSHFSHYQKFVDKDFVSTLLGYIIPDPALMTPPYITNHFFQFGSAYEATVKAAISSSNNEGYVFVCFEEDKNSVGSPKKASSNSQSSGASQTGNAKQTELKFYEPVYYETVINKPVEIKPCQVLFSTETKSADLAEYLVSAGVAWPHKDQMIFNRERSKTNKLSQSLDSADISKKAIAAKVTCILRGNYFWVVIGEEKMSQMQQIARGMSHLKAKLANVRPKKLDVVAAKVKTALEERLLRARVIREEEKMFQVLDVDSGCMHRVSACDVYNLPSIFNLMKYPPLATLACLQGVYPTPLDVRAPELALGSLARIIRNDSIITVTNLLQSGIMNVLPGFVNCPDLEVAYRALDLVANLTSYRINAVRSVPWFNLIPAILATLQVCMQRTAENRKMLYSKKLTSTPNSKESTPPRSSDESLSSSDSSECDRSMSYPPVSVICEDNLRTNAIVESCIACLANCMFMSVKGKSAFYQNHGLDKVIQAFSLYYNNEIIRLLCLKTLANYVYFNTTSNPCLKRFRYRGLKTQRNVTGNCADDNSSSDVKTTSRTTDAGTDSDEDSGNEEEEELSSLDVSPQSFANVDMHRSSSFTSEDSEDGSCLPSRYYIRGDKMPFTHDATHELQLTSRPSKSDFAAVICGFLNTGRIGTIYLGLNPKDSSVVGVELDHDARDELRMGVDHLLVESLTPGVLHLQFHLEFVPVVDMPTKPNGSDKGATASDDEATLPVFRLGHDYIVEIEVRPLPNVIYCCSGNECFYRLDGKTVVLDCQLIRQLLILEEEADCVEQIVQLRQELQTLQAEADQLQSLS</sequence>
<proteinExistence type="predicted"/>
<organism evidence="4 5">
    <name type="scientific">Elysia marginata</name>
    <dbReference type="NCBI Taxonomy" id="1093978"/>
    <lineage>
        <taxon>Eukaryota</taxon>
        <taxon>Metazoa</taxon>
        <taxon>Spiralia</taxon>
        <taxon>Lophotrochozoa</taxon>
        <taxon>Mollusca</taxon>
        <taxon>Gastropoda</taxon>
        <taxon>Heterobranchia</taxon>
        <taxon>Euthyneura</taxon>
        <taxon>Panpulmonata</taxon>
        <taxon>Sacoglossa</taxon>
        <taxon>Placobranchoidea</taxon>
        <taxon>Plakobranchidae</taxon>
        <taxon>Elysia</taxon>
    </lineage>
</organism>
<dbReference type="AlphaFoldDB" id="A0AAV4FWW9"/>
<gene>
    <name evidence="4" type="ORF">ElyMa_002231400</name>
</gene>
<reference evidence="4 5" key="1">
    <citation type="journal article" date="2021" name="Elife">
        <title>Chloroplast acquisition without the gene transfer in kleptoplastic sea slugs, Plakobranchus ocellatus.</title>
        <authorList>
            <person name="Maeda T."/>
            <person name="Takahashi S."/>
            <person name="Yoshida T."/>
            <person name="Shimamura S."/>
            <person name="Takaki Y."/>
            <person name="Nagai Y."/>
            <person name="Toyoda A."/>
            <person name="Suzuki Y."/>
            <person name="Arimoto A."/>
            <person name="Ishii H."/>
            <person name="Satoh N."/>
            <person name="Nishiyama T."/>
            <person name="Hasebe M."/>
            <person name="Maruyama T."/>
            <person name="Minagawa J."/>
            <person name="Obokata J."/>
            <person name="Shigenobu S."/>
        </authorList>
    </citation>
    <scope>NUCLEOTIDE SEQUENCE [LARGE SCALE GENOMIC DNA]</scope>
</reference>
<dbReference type="Gene3D" id="1.25.10.10">
    <property type="entry name" value="Leucine-rich Repeat Variant"/>
    <property type="match status" value="1"/>
</dbReference>
<dbReference type="Proteomes" id="UP000762676">
    <property type="component" value="Unassembled WGS sequence"/>
</dbReference>
<dbReference type="InterPro" id="IPR011989">
    <property type="entry name" value="ARM-like"/>
</dbReference>
<dbReference type="InterPro" id="IPR029684">
    <property type="entry name" value="Schlafen"/>
</dbReference>
<dbReference type="InterPro" id="IPR002999">
    <property type="entry name" value="Tudor"/>
</dbReference>
<evidence type="ECO:0000259" key="3">
    <source>
        <dbReference type="Pfam" id="PF00567"/>
    </source>
</evidence>
<evidence type="ECO:0000256" key="1">
    <source>
        <dbReference type="SAM" id="Coils"/>
    </source>
</evidence>
<evidence type="ECO:0000313" key="4">
    <source>
        <dbReference type="EMBL" id="GFR77208.1"/>
    </source>
</evidence>
<feature type="compositionally biased region" description="Polar residues" evidence="2">
    <location>
        <begin position="499"/>
        <end position="508"/>
    </location>
</feature>
<name>A0AAV4FWW9_9GAST</name>
<feature type="region of interest" description="Disordered" evidence="2">
    <location>
        <begin position="496"/>
        <end position="531"/>
    </location>
</feature>
<dbReference type="Gene3D" id="2.30.30.140">
    <property type="match status" value="1"/>
</dbReference>
<keyword evidence="1" id="KW-0175">Coiled coil</keyword>
<feature type="domain" description="Tudor" evidence="3">
    <location>
        <begin position="275"/>
        <end position="393"/>
    </location>
</feature>
<accession>A0AAV4FWW9</accession>
<feature type="compositionally biased region" description="Low complexity" evidence="2">
    <location>
        <begin position="509"/>
        <end position="524"/>
    </location>
</feature>
<dbReference type="InterPro" id="IPR016024">
    <property type="entry name" value="ARM-type_fold"/>
</dbReference>
<feature type="compositionally biased region" description="Polar residues" evidence="2">
    <location>
        <begin position="631"/>
        <end position="652"/>
    </location>
</feature>
<feature type="coiled-coil region" evidence="1">
    <location>
        <begin position="877"/>
        <end position="904"/>
    </location>
</feature>
<evidence type="ECO:0000256" key="2">
    <source>
        <dbReference type="SAM" id="MobiDB-lite"/>
    </source>
</evidence>
<dbReference type="Pfam" id="PF00567">
    <property type="entry name" value="TUDOR"/>
    <property type="match status" value="1"/>
</dbReference>
<feature type="compositionally biased region" description="Acidic residues" evidence="2">
    <location>
        <begin position="653"/>
        <end position="668"/>
    </location>
</feature>
<feature type="region of interest" description="Disordered" evidence="2">
    <location>
        <begin position="631"/>
        <end position="673"/>
    </location>
</feature>
<keyword evidence="5" id="KW-1185">Reference proteome</keyword>
<evidence type="ECO:0000313" key="5">
    <source>
        <dbReference type="Proteomes" id="UP000762676"/>
    </source>
</evidence>
<feature type="region of interest" description="Disordered" evidence="2">
    <location>
        <begin position="173"/>
        <end position="193"/>
    </location>
</feature>
<dbReference type="SUPFAM" id="SSF63748">
    <property type="entry name" value="Tudor/PWWP/MBT"/>
    <property type="match status" value="1"/>
</dbReference>
<protein>
    <recommendedName>
        <fullName evidence="3">Tudor domain-containing protein</fullName>
    </recommendedName>
</protein>